<dbReference type="SUPFAM" id="SSF53474">
    <property type="entry name" value="alpha/beta-Hydrolases"/>
    <property type="match status" value="1"/>
</dbReference>
<keyword evidence="7" id="KW-1015">Disulfide bond</keyword>
<evidence type="ECO:0000256" key="8">
    <source>
        <dbReference type="SAM" id="SignalP"/>
    </source>
</evidence>
<keyword evidence="3" id="KW-0479">Metal-binding</keyword>
<dbReference type="InterPro" id="IPR011118">
    <property type="entry name" value="Tannase/feruloyl_esterase"/>
</dbReference>
<keyword evidence="2" id="KW-0719">Serine esterase</keyword>
<keyword evidence="6" id="KW-0106">Calcium</keyword>
<evidence type="ECO:0000256" key="6">
    <source>
        <dbReference type="ARBA" id="ARBA00022837"/>
    </source>
</evidence>
<evidence type="ECO:0000256" key="4">
    <source>
        <dbReference type="ARBA" id="ARBA00022729"/>
    </source>
</evidence>
<dbReference type="PANTHER" id="PTHR33938:SF15">
    <property type="entry name" value="FERULOYL ESTERASE B-RELATED"/>
    <property type="match status" value="1"/>
</dbReference>
<organism evidence="9 10">
    <name type="scientific">Novosphingobium flavum</name>
    <dbReference type="NCBI Taxonomy" id="1778672"/>
    <lineage>
        <taxon>Bacteria</taxon>
        <taxon>Pseudomonadati</taxon>
        <taxon>Pseudomonadota</taxon>
        <taxon>Alphaproteobacteria</taxon>
        <taxon>Sphingomonadales</taxon>
        <taxon>Sphingomonadaceae</taxon>
        <taxon>Novosphingobium</taxon>
    </lineage>
</organism>
<dbReference type="GO" id="GO:0052689">
    <property type="term" value="F:carboxylic ester hydrolase activity"/>
    <property type="evidence" value="ECO:0007669"/>
    <property type="project" value="UniProtKB-KW"/>
</dbReference>
<feature type="signal peptide" evidence="8">
    <location>
        <begin position="1"/>
        <end position="26"/>
    </location>
</feature>
<keyword evidence="4 8" id="KW-0732">Signal</keyword>
<evidence type="ECO:0000256" key="3">
    <source>
        <dbReference type="ARBA" id="ARBA00022723"/>
    </source>
</evidence>
<name>A0A7X1FSA0_9SPHN</name>
<comment type="caution">
    <text evidence="9">The sequence shown here is derived from an EMBL/GenBank/DDBJ whole genome shotgun (WGS) entry which is preliminary data.</text>
</comment>
<dbReference type="GO" id="GO:0046872">
    <property type="term" value="F:metal ion binding"/>
    <property type="evidence" value="ECO:0007669"/>
    <property type="project" value="UniProtKB-KW"/>
</dbReference>
<gene>
    <name evidence="9" type="ORF">H7F51_08380</name>
</gene>
<keyword evidence="10" id="KW-1185">Reference proteome</keyword>
<evidence type="ECO:0000256" key="2">
    <source>
        <dbReference type="ARBA" id="ARBA00022487"/>
    </source>
</evidence>
<feature type="chain" id="PRO_5031228144" evidence="8">
    <location>
        <begin position="27"/>
        <end position="578"/>
    </location>
</feature>
<sequence>MASGLRALGMLVVGAASLQLAPAARAAESPDLPAVRPIVPCGSLAKVDLGKTAGTKVTFTAALVQTPKGAFCKVAGEVDPGNQFEINLPAQRWTQRYVQSAQGNIAIANAGTCAPATNGEVVVGVNSRGGSRRREGWQVDPPKRVAFAYLLNHQTALMAKELIRRFYGRAPRYSYFTGCSGGGREVLIEAQRYPDDFDGIASGAPAILLSVHNGGFYHGWEARVNRRADGSVILTRERLGILHDAAIAHCAARSDAMDGILQMPTACTFNQAWVRCPPGAPDSRACLTAEEAGVAEKLYQGARDETGRGFDMGGFPLGSERLWPLSIPGEVGESRAGGELRYLLPLPEADQSAEALDAAFRFDQAWFDKIRVLAPLYNGANTNLEPFRQRGGKLILWQGAEDAVVQQQSTIAYYQGIQKLVGEQEADSFVRLFLLPGVAHCGGGDGPAQIDILTPLMAWVEGGRKPAMIVAGKPAGQRTAIPGDRAVPVDRTGPRYPYAPAAQPALLTRPVFPFPAIARHDGTGDRNDPASYRPVRSSVAVPQELNSRAADLIGPDNQAFYRIVNDRLVAGKTRAARQ</sequence>
<dbReference type="Gene3D" id="3.40.50.1820">
    <property type="entry name" value="alpha/beta hydrolase"/>
    <property type="match status" value="1"/>
</dbReference>
<evidence type="ECO:0000313" key="10">
    <source>
        <dbReference type="Proteomes" id="UP000566813"/>
    </source>
</evidence>
<dbReference type="EMBL" id="JACLAW010000005">
    <property type="protein sequence ID" value="MBC2665537.1"/>
    <property type="molecule type" value="Genomic_DNA"/>
</dbReference>
<proteinExistence type="inferred from homology"/>
<dbReference type="AlphaFoldDB" id="A0A7X1FSA0"/>
<protein>
    <submittedName>
        <fullName evidence="9">Tannase/feruloyl esterase family alpha/beta hydrolase</fullName>
    </submittedName>
</protein>
<keyword evidence="5 9" id="KW-0378">Hydrolase</keyword>
<reference evidence="9 10" key="1">
    <citation type="submission" date="2020-08" db="EMBL/GenBank/DDBJ databases">
        <title>The genome sequence of type strain Novosphingobium flavum NBRC 111647.</title>
        <authorList>
            <person name="Liu Y."/>
        </authorList>
    </citation>
    <scope>NUCLEOTIDE SEQUENCE [LARGE SCALE GENOMIC DNA]</scope>
    <source>
        <strain evidence="9 10">NBRC 111647</strain>
    </source>
</reference>
<dbReference type="Proteomes" id="UP000566813">
    <property type="component" value="Unassembled WGS sequence"/>
</dbReference>
<evidence type="ECO:0000256" key="1">
    <source>
        <dbReference type="ARBA" id="ARBA00006249"/>
    </source>
</evidence>
<accession>A0A7X1FSA0</accession>
<comment type="similarity">
    <text evidence="1">Belongs to the tannase family.</text>
</comment>
<dbReference type="Pfam" id="PF07519">
    <property type="entry name" value="Tannase"/>
    <property type="match status" value="1"/>
</dbReference>
<evidence type="ECO:0000313" key="9">
    <source>
        <dbReference type="EMBL" id="MBC2665537.1"/>
    </source>
</evidence>
<dbReference type="PANTHER" id="PTHR33938">
    <property type="entry name" value="FERULOYL ESTERASE B-RELATED"/>
    <property type="match status" value="1"/>
</dbReference>
<dbReference type="InterPro" id="IPR029058">
    <property type="entry name" value="AB_hydrolase_fold"/>
</dbReference>
<evidence type="ECO:0000256" key="7">
    <source>
        <dbReference type="ARBA" id="ARBA00023157"/>
    </source>
</evidence>
<evidence type="ECO:0000256" key="5">
    <source>
        <dbReference type="ARBA" id="ARBA00022801"/>
    </source>
</evidence>
<dbReference type="RefSeq" id="WP_185663788.1">
    <property type="nucleotide sequence ID" value="NZ_JACLAW010000005.1"/>
</dbReference>